<accession>A0A8H3IQF3</accession>
<keyword evidence="5" id="KW-1185">Reference proteome</keyword>
<reference evidence="4" key="1">
    <citation type="submission" date="2021-03" db="EMBL/GenBank/DDBJ databases">
        <authorList>
            <person name="Tagirdzhanova G."/>
        </authorList>
    </citation>
    <scope>NUCLEOTIDE SEQUENCE</scope>
</reference>
<feature type="signal peptide" evidence="3">
    <location>
        <begin position="1"/>
        <end position="17"/>
    </location>
</feature>
<gene>
    <name evidence="4" type="ORF">HETSPECPRED_010369</name>
</gene>
<feature type="transmembrane region" description="Helical" evidence="2">
    <location>
        <begin position="241"/>
        <end position="265"/>
    </location>
</feature>
<proteinExistence type="predicted"/>
<feature type="transmembrane region" description="Helical" evidence="2">
    <location>
        <begin position="99"/>
        <end position="120"/>
    </location>
</feature>
<keyword evidence="3" id="KW-0732">Signal</keyword>
<organism evidence="4 5">
    <name type="scientific">Heterodermia speciosa</name>
    <dbReference type="NCBI Taxonomy" id="116794"/>
    <lineage>
        <taxon>Eukaryota</taxon>
        <taxon>Fungi</taxon>
        <taxon>Dikarya</taxon>
        <taxon>Ascomycota</taxon>
        <taxon>Pezizomycotina</taxon>
        <taxon>Lecanoromycetes</taxon>
        <taxon>OSLEUM clade</taxon>
        <taxon>Lecanoromycetidae</taxon>
        <taxon>Caliciales</taxon>
        <taxon>Physciaceae</taxon>
        <taxon>Heterodermia</taxon>
    </lineage>
</organism>
<dbReference type="EMBL" id="CAJPDS010000092">
    <property type="protein sequence ID" value="CAF9936532.1"/>
    <property type="molecule type" value="Genomic_DNA"/>
</dbReference>
<dbReference type="Proteomes" id="UP000664521">
    <property type="component" value="Unassembled WGS sequence"/>
</dbReference>
<keyword evidence="2" id="KW-0812">Transmembrane</keyword>
<evidence type="ECO:0000313" key="4">
    <source>
        <dbReference type="EMBL" id="CAF9936532.1"/>
    </source>
</evidence>
<evidence type="ECO:0000256" key="2">
    <source>
        <dbReference type="SAM" id="Phobius"/>
    </source>
</evidence>
<feature type="chain" id="PRO_5034621454" evidence="3">
    <location>
        <begin position="18"/>
        <end position="300"/>
    </location>
</feature>
<evidence type="ECO:0000313" key="5">
    <source>
        <dbReference type="Proteomes" id="UP000664521"/>
    </source>
</evidence>
<feature type="transmembrane region" description="Helical" evidence="2">
    <location>
        <begin position="189"/>
        <end position="211"/>
    </location>
</feature>
<sequence>METLIALLAFLVLGVYNLHRVYQPEESLAQNNVRSPETKKTSTQPPSTDQTRNIDNGHIVLWLQFLSEFHKVQCFYSTALQIASFVAIHGKNKNRTDDMFLLFISADGLVPISIVLYTLLILKHTQVYDVVLAGTSALLASITGLSIILGYSSTRIASYGSWPVSCGGQSPHGICEVPTDFKISGNPNLYFAGIAIVLDILITSLILAYCWPRLNSLTGSKILDWPQLISKRAYNITVRTLHCSGVIILLACTAIEGYFFVGVLWPNNLYVLHDWNFGQVVGITIWSAIIVDLIRHELGK</sequence>
<evidence type="ECO:0000256" key="3">
    <source>
        <dbReference type="SAM" id="SignalP"/>
    </source>
</evidence>
<feature type="region of interest" description="Disordered" evidence="1">
    <location>
        <begin position="29"/>
        <end position="52"/>
    </location>
</feature>
<protein>
    <submittedName>
        <fullName evidence="4">Uncharacterized protein</fullName>
    </submittedName>
</protein>
<name>A0A8H3IQF3_9LECA</name>
<evidence type="ECO:0000256" key="1">
    <source>
        <dbReference type="SAM" id="MobiDB-lite"/>
    </source>
</evidence>
<feature type="transmembrane region" description="Helical" evidence="2">
    <location>
        <begin position="127"/>
        <end position="151"/>
    </location>
</feature>
<keyword evidence="2" id="KW-0472">Membrane</keyword>
<feature type="transmembrane region" description="Helical" evidence="2">
    <location>
        <begin position="277"/>
        <end position="294"/>
    </location>
</feature>
<dbReference type="AlphaFoldDB" id="A0A8H3IQF3"/>
<dbReference type="OrthoDB" id="4582561at2759"/>
<keyword evidence="2" id="KW-1133">Transmembrane helix</keyword>
<comment type="caution">
    <text evidence="4">The sequence shown here is derived from an EMBL/GenBank/DDBJ whole genome shotgun (WGS) entry which is preliminary data.</text>
</comment>